<reference evidence="13" key="1">
    <citation type="journal article" date="2022" name="ISME J.">
        <title>Genetic and phylogenetic analysis of dissimilatory iodate-reducing bacteria identifies potential niches across the world's oceans.</title>
        <authorList>
            <person name="Reyes-Umana V."/>
            <person name="Henning Z."/>
            <person name="Lee K."/>
            <person name="Barnum T.P."/>
            <person name="Coates J.D."/>
        </authorList>
    </citation>
    <scope>NUCLEOTIDE SEQUENCE [LARGE SCALE GENOMIC DNA]</scope>
    <source>
        <strain evidence="13">IR12</strain>
    </source>
</reference>
<dbReference type="InterPro" id="IPR045584">
    <property type="entry name" value="Pilin-like"/>
</dbReference>
<evidence type="ECO:0000256" key="9">
    <source>
        <dbReference type="ARBA" id="ARBA00025772"/>
    </source>
</evidence>
<keyword evidence="5" id="KW-0997">Cell inner membrane</keyword>
<gene>
    <name evidence="12" type="ORF">I8J34_22730</name>
</gene>
<dbReference type="Pfam" id="PF07963">
    <property type="entry name" value="N_methyl"/>
    <property type="match status" value="1"/>
</dbReference>
<dbReference type="GO" id="GO:0015628">
    <property type="term" value="P:protein secretion by the type II secretion system"/>
    <property type="evidence" value="ECO:0007669"/>
    <property type="project" value="InterPro"/>
</dbReference>
<organism evidence="12 13">
    <name type="scientific">Denitromonas iodatirespirans</name>
    <dbReference type="NCBI Taxonomy" id="2795389"/>
    <lineage>
        <taxon>Bacteria</taxon>
        <taxon>Pseudomonadati</taxon>
        <taxon>Pseudomonadota</taxon>
        <taxon>Betaproteobacteria</taxon>
        <taxon>Rhodocyclales</taxon>
        <taxon>Zoogloeaceae</taxon>
        <taxon>Denitromonas</taxon>
    </lineage>
</organism>
<evidence type="ECO:0000313" key="13">
    <source>
        <dbReference type="Proteomes" id="UP000694660"/>
    </source>
</evidence>
<evidence type="ECO:0000259" key="11">
    <source>
        <dbReference type="Pfam" id="PF12019"/>
    </source>
</evidence>
<dbReference type="InterPro" id="IPR022346">
    <property type="entry name" value="T2SS_GspH"/>
</dbReference>
<keyword evidence="6" id="KW-0812">Transmembrane</keyword>
<evidence type="ECO:0000256" key="8">
    <source>
        <dbReference type="ARBA" id="ARBA00023136"/>
    </source>
</evidence>
<dbReference type="PANTHER" id="PTHR30093">
    <property type="entry name" value="GENERAL SECRETION PATHWAY PROTEIN G"/>
    <property type="match status" value="1"/>
</dbReference>
<dbReference type="InterPro" id="IPR012902">
    <property type="entry name" value="N_methyl_site"/>
</dbReference>
<feature type="domain" description="General secretion pathway GspH" evidence="11">
    <location>
        <begin position="40"/>
        <end position="150"/>
    </location>
</feature>
<keyword evidence="8" id="KW-0472">Membrane</keyword>
<dbReference type="Gene3D" id="3.55.40.10">
    <property type="entry name" value="minor pseudopilin epsh domain"/>
    <property type="match status" value="1"/>
</dbReference>
<keyword evidence="13" id="KW-1185">Reference proteome</keyword>
<accession>A0A944DCK2</accession>
<dbReference type="AlphaFoldDB" id="A0A944DCK2"/>
<evidence type="ECO:0000256" key="7">
    <source>
        <dbReference type="ARBA" id="ARBA00022989"/>
    </source>
</evidence>
<evidence type="ECO:0000256" key="3">
    <source>
        <dbReference type="ARBA" id="ARBA00022475"/>
    </source>
</evidence>
<dbReference type="Pfam" id="PF12019">
    <property type="entry name" value="GspH"/>
    <property type="match status" value="1"/>
</dbReference>
<keyword evidence="4" id="KW-0488">Methylation</keyword>
<comment type="caution">
    <text evidence="12">The sequence shown here is derived from an EMBL/GenBank/DDBJ whole genome shotgun (WGS) entry which is preliminary data.</text>
</comment>
<keyword evidence="3" id="KW-1003">Cell membrane</keyword>
<evidence type="ECO:0000313" key="12">
    <source>
        <dbReference type="EMBL" id="MBT0964004.1"/>
    </source>
</evidence>
<evidence type="ECO:0000256" key="2">
    <source>
        <dbReference type="ARBA" id="ARBA00021549"/>
    </source>
</evidence>
<dbReference type="GO" id="GO:0015627">
    <property type="term" value="C:type II protein secretion system complex"/>
    <property type="evidence" value="ECO:0007669"/>
    <property type="project" value="InterPro"/>
</dbReference>
<sequence length="160" mass="16392">MNRGFTLIELMVTVAIFAILASVAAPSFTRMIEDNRVATQANNLLASIALARAEAIKRGGTVTIAPATVGGDYAGGWCVLTGAGTTCGAAGTTTIRVHEAVSQISFVGSSPISFDSYGVNSSGTTTITMAPPSCASGESRLRSLTVNRAGHARIEVLQCP</sequence>
<name>A0A944DCK2_DENI1</name>
<dbReference type="Proteomes" id="UP000694660">
    <property type="component" value="Unassembled WGS sequence"/>
</dbReference>
<evidence type="ECO:0000256" key="4">
    <source>
        <dbReference type="ARBA" id="ARBA00022481"/>
    </source>
</evidence>
<dbReference type="RefSeq" id="WP_214363929.1">
    <property type="nucleotide sequence ID" value="NZ_JAEKFT010000046.1"/>
</dbReference>
<evidence type="ECO:0000256" key="1">
    <source>
        <dbReference type="ARBA" id="ARBA00004377"/>
    </source>
</evidence>
<evidence type="ECO:0000256" key="6">
    <source>
        <dbReference type="ARBA" id="ARBA00022692"/>
    </source>
</evidence>
<keyword evidence="7" id="KW-1133">Transmembrane helix</keyword>
<dbReference type="GO" id="GO:0005886">
    <property type="term" value="C:plasma membrane"/>
    <property type="evidence" value="ECO:0007669"/>
    <property type="project" value="UniProtKB-SubCell"/>
</dbReference>
<evidence type="ECO:0000256" key="5">
    <source>
        <dbReference type="ARBA" id="ARBA00022519"/>
    </source>
</evidence>
<comment type="subcellular location">
    <subcellularLocation>
        <location evidence="1">Cell inner membrane</location>
        <topology evidence="1">Single-pass membrane protein</topology>
    </subcellularLocation>
</comment>
<dbReference type="SUPFAM" id="SSF54523">
    <property type="entry name" value="Pili subunits"/>
    <property type="match status" value="1"/>
</dbReference>
<proteinExistence type="inferred from homology"/>
<protein>
    <recommendedName>
        <fullName evidence="2">Type II secretion system protein H</fullName>
    </recommendedName>
    <alternativeName>
        <fullName evidence="10">General secretion pathway protein H</fullName>
    </alternativeName>
</protein>
<dbReference type="NCBIfam" id="TIGR02532">
    <property type="entry name" value="IV_pilin_GFxxxE"/>
    <property type="match status" value="1"/>
</dbReference>
<evidence type="ECO:0000256" key="10">
    <source>
        <dbReference type="ARBA" id="ARBA00030775"/>
    </source>
</evidence>
<dbReference type="EMBL" id="JAEKFT010000046">
    <property type="protein sequence ID" value="MBT0964004.1"/>
    <property type="molecule type" value="Genomic_DNA"/>
</dbReference>
<comment type="similarity">
    <text evidence="9">Belongs to the GSP H family.</text>
</comment>
<dbReference type="PROSITE" id="PS00409">
    <property type="entry name" value="PROKAR_NTER_METHYL"/>
    <property type="match status" value="1"/>
</dbReference>